<evidence type="ECO:0000256" key="3">
    <source>
        <dbReference type="ARBA" id="ARBA00023110"/>
    </source>
</evidence>
<organism evidence="6 7">
    <name type="scientific">Rotaria magnacalcarata</name>
    <dbReference type="NCBI Taxonomy" id="392030"/>
    <lineage>
        <taxon>Eukaryota</taxon>
        <taxon>Metazoa</taxon>
        <taxon>Spiralia</taxon>
        <taxon>Gnathifera</taxon>
        <taxon>Rotifera</taxon>
        <taxon>Eurotatoria</taxon>
        <taxon>Bdelloidea</taxon>
        <taxon>Philodinida</taxon>
        <taxon>Philodinidae</taxon>
        <taxon>Rotaria</taxon>
    </lineage>
</organism>
<sequence length="356" mass="41132">MLVIFAVFSFSFAQHIIVSNAHGASYNDNDQPEKFYVTHEAWFNISIRENKISSAPIRTERIVIALFGDICPMTVTNFITITKGLRRGSEKYLYKGTPFHRIVRDFVIQTGDFTHGDGTGGKSIYGDKFIDENFILSHRSPGWVSMANYGKDTNGSQWFITLVPARWLDGHHVAFGRVISGMDFVYELGEMETFKGTSIPKRYIAIDDCGLNEMTKYELSYEQLGSYTDLAATKEERDHGKKLLDFYNVRNRELLFYDVKVDETAATMEDLTKMIQAAEYMERQVYDNLIEVRLAAHIEKDYPTVHFIESQMLEEQTTALKYMYDLVKRIERNSDNSTILLQMMDQDLRKKQVKKP</sequence>
<dbReference type="FunFam" id="2.40.100.10:FF:000025">
    <property type="entry name" value="Peptidyl-prolyl cis-trans isomerase CYP19-2"/>
    <property type="match status" value="1"/>
</dbReference>
<dbReference type="InterPro" id="IPR009078">
    <property type="entry name" value="Ferritin-like_SF"/>
</dbReference>
<name>A0A819WLP8_9BILA</name>
<dbReference type="SUPFAM" id="SSF50891">
    <property type="entry name" value="Cyclophilin-like"/>
    <property type="match status" value="1"/>
</dbReference>
<keyword evidence="7" id="KW-1185">Reference proteome</keyword>
<keyword evidence="4" id="KW-0413">Isomerase</keyword>
<dbReference type="PRINTS" id="PR00153">
    <property type="entry name" value="CSAPPISMRASE"/>
</dbReference>
<dbReference type="PANTHER" id="PTHR11071:SF547">
    <property type="entry name" value="PEPTIDYL-PROLYL CIS-TRANS ISOMERASE"/>
    <property type="match status" value="1"/>
</dbReference>
<dbReference type="Proteomes" id="UP000663866">
    <property type="component" value="Unassembled WGS sequence"/>
</dbReference>
<dbReference type="InterPro" id="IPR029000">
    <property type="entry name" value="Cyclophilin-like_dom_sf"/>
</dbReference>
<keyword evidence="3" id="KW-0697">Rotamase</keyword>
<dbReference type="PANTHER" id="PTHR11071">
    <property type="entry name" value="PEPTIDYL-PROLYL CIS-TRANS ISOMERASE"/>
    <property type="match status" value="1"/>
</dbReference>
<reference evidence="6" key="1">
    <citation type="submission" date="2021-02" db="EMBL/GenBank/DDBJ databases">
        <authorList>
            <person name="Nowell W R."/>
        </authorList>
    </citation>
    <scope>NUCLEOTIDE SEQUENCE</scope>
</reference>
<feature type="domain" description="PPIase cyclophilin-type" evidence="5">
    <location>
        <begin position="61"/>
        <end position="211"/>
    </location>
</feature>
<comment type="catalytic activity">
    <reaction evidence="1">
        <text>[protein]-peptidylproline (omega=180) = [protein]-peptidylproline (omega=0)</text>
        <dbReference type="Rhea" id="RHEA:16237"/>
        <dbReference type="Rhea" id="RHEA-COMP:10747"/>
        <dbReference type="Rhea" id="RHEA-COMP:10748"/>
        <dbReference type="ChEBI" id="CHEBI:83833"/>
        <dbReference type="ChEBI" id="CHEBI:83834"/>
        <dbReference type="EC" id="5.2.1.8"/>
    </reaction>
</comment>
<dbReference type="PROSITE" id="PS00170">
    <property type="entry name" value="CSA_PPIASE_1"/>
    <property type="match status" value="1"/>
</dbReference>
<dbReference type="EC" id="5.2.1.8" evidence="2"/>
<comment type="caution">
    <text evidence="6">The sequence shown here is derived from an EMBL/GenBank/DDBJ whole genome shotgun (WGS) entry which is preliminary data.</text>
</comment>
<evidence type="ECO:0000256" key="2">
    <source>
        <dbReference type="ARBA" id="ARBA00013194"/>
    </source>
</evidence>
<accession>A0A819WLP8</accession>
<dbReference type="InterPro" id="IPR012347">
    <property type="entry name" value="Ferritin-like"/>
</dbReference>
<proteinExistence type="predicted"/>
<evidence type="ECO:0000256" key="4">
    <source>
        <dbReference type="ARBA" id="ARBA00023235"/>
    </source>
</evidence>
<dbReference type="Pfam" id="PF00160">
    <property type="entry name" value="Pro_isomerase"/>
    <property type="match status" value="1"/>
</dbReference>
<evidence type="ECO:0000259" key="5">
    <source>
        <dbReference type="PROSITE" id="PS50072"/>
    </source>
</evidence>
<dbReference type="InterPro" id="IPR008331">
    <property type="entry name" value="Ferritin_DPS_dom"/>
</dbReference>
<dbReference type="GO" id="GO:0016018">
    <property type="term" value="F:cyclosporin A binding"/>
    <property type="evidence" value="ECO:0007669"/>
    <property type="project" value="TreeGrafter"/>
</dbReference>
<dbReference type="InterPro" id="IPR020892">
    <property type="entry name" value="Cyclophilin-type_PPIase_CS"/>
</dbReference>
<dbReference type="InterPro" id="IPR002130">
    <property type="entry name" value="Cyclophilin-type_PPIase_dom"/>
</dbReference>
<dbReference type="EMBL" id="CAJOBG010004804">
    <property type="protein sequence ID" value="CAF4126917.1"/>
    <property type="molecule type" value="Genomic_DNA"/>
</dbReference>
<evidence type="ECO:0000313" key="7">
    <source>
        <dbReference type="Proteomes" id="UP000663866"/>
    </source>
</evidence>
<dbReference type="PROSITE" id="PS50072">
    <property type="entry name" value="CSA_PPIASE_2"/>
    <property type="match status" value="1"/>
</dbReference>
<dbReference type="GO" id="GO:0005737">
    <property type="term" value="C:cytoplasm"/>
    <property type="evidence" value="ECO:0007669"/>
    <property type="project" value="TreeGrafter"/>
</dbReference>
<protein>
    <recommendedName>
        <fullName evidence="2">peptidylprolyl isomerase</fullName>
        <ecNumber evidence="2">5.2.1.8</ecNumber>
    </recommendedName>
</protein>
<evidence type="ECO:0000256" key="1">
    <source>
        <dbReference type="ARBA" id="ARBA00000971"/>
    </source>
</evidence>
<dbReference type="GO" id="GO:0008199">
    <property type="term" value="F:ferric iron binding"/>
    <property type="evidence" value="ECO:0007669"/>
    <property type="project" value="InterPro"/>
</dbReference>
<dbReference type="Gene3D" id="1.20.1260.10">
    <property type="match status" value="1"/>
</dbReference>
<dbReference type="Gene3D" id="2.40.100.10">
    <property type="entry name" value="Cyclophilin-like"/>
    <property type="match status" value="1"/>
</dbReference>
<evidence type="ECO:0000313" key="6">
    <source>
        <dbReference type="EMBL" id="CAF4126917.1"/>
    </source>
</evidence>
<dbReference type="Pfam" id="PF00210">
    <property type="entry name" value="Ferritin"/>
    <property type="match status" value="1"/>
</dbReference>
<dbReference type="AlphaFoldDB" id="A0A819WLP8"/>
<dbReference type="GO" id="GO:0006457">
    <property type="term" value="P:protein folding"/>
    <property type="evidence" value="ECO:0007669"/>
    <property type="project" value="InterPro"/>
</dbReference>
<dbReference type="GO" id="GO:0003755">
    <property type="term" value="F:peptidyl-prolyl cis-trans isomerase activity"/>
    <property type="evidence" value="ECO:0007669"/>
    <property type="project" value="UniProtKB-KW"/>
</dbReference>
<dbReference type="SUPFAM" id="SSF47240">
    <property type="entry name" value="Ferritin-like"/>
    <property type="match status" value="1"/>
</dbReference>
<gene>
    <name evidence="6" type="ORF">OVN521_LOCUS22292</name>
</gene>